<name>A0A5P8K8A1_9ACTN</name>
<gene>
    <name evidence="2" type="ORF">F9278_28710</name>
</gene>
<dbReference type="KEGG" id="sphv:F9278_28710"/>
<dbReference type="AlphaFoldDB" id="A0A5P8K8A1"/>
<feature type="domain" description="Conserved hypothetical protein CHP03032" evidence="1">
    <location>
        <begin position="154"/>
        <end position="306"/>
    </location>
</feature>
<dbReference type="EMBL" id="CP045096">
    <property type="protein sequence ID" value="QFQ99475.1"/>
    <property type="molecule type" value="Genomic_DNA"/>
</dbReference>
<organism evidence="2 3">
    <name type="scientific">Streptomyces phaeolivaceus</name>
    <dbReference type="NCBI Taxonomy" id="2653200"/>
    <lineage>
        <taxon>Bacteria</taxon>
        <taxon>Bacillati</taxon>
        <taxon>Actinomycetota</taxon>
        <taxon>Actinomycetes</taxon>
        <taxon>Kitasatosporales</taxon>
        <taxon>Streptomycetaceae</taxon>
        <taxon>Streptomyces</taxon>
    </lineage>
</organism>
<dbReference type="Pfam" id="PF16261">
    <property type="entry name" value="DUF4915"/>
    <property type="match status" value="1"/>
</dbReference>
<accession>A0A5P8K8A1</accession>
<evidence type="ECO:0000313" key="3">
    <source>
        <dbReference type="Proteomes" id="UP000327294"/>
    </source>
</evidence>
<reference evidence="2 3" key="1">
    <citation type="submission" date="2019-10" db="EMBL/GenBank/DDBJ databases">
        <title>Streptomyces sp. strain GY16 isolated from leaves of Broussonetia papyrifera.</title>
        <authorList>
            <person name="Mo P."/>
        </authorList>
    </citation>
    <scope>NUCLEOTIDE SEQUENCE [LARGE SCALE GENOMIC DNA]</scope>
    <source>
        <strain evidence="2 3">GY16</strain>
    </source>
</reference>
<proteinExistence type="predicted"/>
<dbReference type="SUPFAM" id="SSF63825">
    <property type="entry name" value="YWTD domain"/>
    <property type="match status" value="1"/>
</dbReference>
<evidence type="ECO:0000313" key="2">
    <source>
        <dbReference type="EMBL" id="QFQ99475.1"/>
    </source>
</evidence>
<sequence>MELTIPQRHCHHELDDAQEQESQRMREILVSVHGNSLDVAPRLVVVDTVTATAREAPFWLPPGFQRYMGLGTSGGRIHILAVTFDDRTSLVTVDRASDEVELSPLPGVMDGHSVLAVDGELYAVSSGTDELVRFPLSDGRAQPGRQTAWRASDVGRDTHHMNSLLRLDNGHMVVSAFGETPTGARADAHDGYIFDVTGNRPLATGIHHPHSVTERGGLLYYCESGSGRFCSEKGSIINLDGYVRGVCWLSDDLVCIGTSAGRAADRRGHYEADDCAVWIVDVNSGAVVTRIPLKEFGPEIYDIVLL</sequence>
<dbReference type="RefSeq" id="WP_152170900.1">
    <property type="nucleotide sequence ID" value="NZ_CP045096.1"/>
</dbReference>
<dbReference type="Proteomes" id="UP000327294">
    <property type="component" value="Chromosome"/>
</dbReference>
<keyword evidence="3" id="KW-1185">Reference proteome</keyword>
<protein>
    <submittedName>
        <fullName evidence="2">DUF4915 domain-containing protein</fullName>
    </submittedName>
</protein>
<evidence type="ECO:0000259" key="1">
    <source>
        <dbReference type="Pfam" id="PF16261"/>
    </source>
</evidence>
<dbReference type="InterPro" id="IPR017481">
    <property type="entry name" value="CHP03032"/>
</dbReference>